<dbReference type="PANTHER" id="PTHR45772">
    <property type="entry name" value="CONSERVED COMPONENT OF ABC TRANSPORTER FOR NATURAL AMINO ACIDS-RELATED"/>
    <property type="match status" value="1"/>
</dbReference>
<feature type="compositionally biased region" description="Low complexity" evidence="4">
    <location>
        <begin position="1"/>
        <end position="10"/>
    </location>
</feature>
<dbReference type="PROSITE" id="PS00211">
    <property type="entry name" value="ABC_TRANSPORTER_1"/>
    <property type="match status" value="1"/>
</dbReference>
<dbReference type="PANTHER" id="PTHR45772:SF9">
    <property type="entry name" value="CONSERVED COMPONENT OF ABC TRANSPORTER FOR NATURAL AMINO ACIDS"/>
    <property type="match status" value="1"/>
</dbReference>
<feature type="region of interest" description="Disordered" evidence="4">
    <location>
        <begin position="1"/>
        <end position="29"/>
    </location>
</feature>
<keyword evidence="1" id="KW-0813">Transport</keyword>
<dbReference type="CDD" id="cd03219">
    <property type="entry name" value="ABC_Mj1267_LivG_branched"/>
    <property type="match status" value="1"/>
</dbReference>
<evidence type="ECO:0000313" key="7">
    <source>
        <dbReference type="Proteomes" id="UP001321543"/>
    </source>
</evidence>
<evidence type="ECO:0000259" key="5">
    <source>
        <dbReference type="PROSITE" id="PS50893"/>
    </source>
</evidence>
<dbReference type="EMBL" id="AP027728">
    <property type="protein sequence ID" value="BDZ39143.1"/>
    <property type="molecule type" value="Genomic_DNA"/>
</dbReference>
<feature type="domain" description="ABC transporter" evidence="5">
    <location>
        <begin position="55"/>
        <end position="301"/>
    </location>
</feature>
<dbReference type="InterPro" id="IPR027417">
    <property type="entry name" value="P-loop_NTPase"/>
</dbReference>
<dbReference type="InterPro" id="IPR032823">
    <property type="entry name" value="BCA_ABC_TP_C"/>
</dbReference>
<evidence type="ECO:0000256" key="3">
    <source>
        <dbReference type="ARBA" id="ARBA00022840"/>
    </source>
</evidence>
<dbReference type="InterPro" id="IPR003593">
    <property type="entry name" value="AAA+_ATPase"/>
</dbReference>
<protein>
    <recommendedName>
        <fullName evidence="5">ABC transporter domain-containing protein</fullName>
    </recommendedName>
</protein>
<sequence length="343" mass="37175">MSSENASSENENTDAVMPDSPLEAAASAVPAKRQKATGLAKGPAVPGVAKVDPILIADGVERRFGGLVAVDVDHLEIPRGAITALIGPNGAGKTTLFNLLCGFDRPNAGTWSYDGKSLAGVPSFKVARMGQVRTFQLTKALSLLSVLENMKLGAKGQTGERFWTSLFPFFWRRQEKQIEEKARDLLTRFKLDAKQNDFAASLSGGQRKLLEMARALMSDPNLVMLDEPMAGVNPALTQSLLEHVLDLKDRGMTVLFVEHDMHMVRHIADWVVVMAEGRVVAEGPPDSVMEDPAVVDAYLGAHQDVDLGAVTGRIPVMSETTATRIREKIDAEAEAELEEEEQS</sequence>
<accession>A0ABM8FU12</accession>
<name>A0ABM8FU12_9MICO</name>
<dbReference type="SMART" id="SM00382">
    <property type="entry name" value="AAA"/>
    <property type="match status" value="1"/>
</dbReference>
<evidence type="ECO:0000256" key="2">
    <source>
        <dbReference type="ARBA" id="ARBA00022741"/>
    </source>
</evidence>
<dbReference type="Pfam" id="PF12399">
    <property type="entry name" value="BCA_ABC_TP_C"/>
    <property type="match status" value="1"/>
</dbReference>
<dbReference type="SUPFAM" id="SSF52540">
    <property type="entry name" value="P-loop containing nucleoside triphosphate hydrolases"/>
    <property type="match status" value="1"/>
</dbReference>
<reference evidence="7" key="1">
    <citation type="journal article" date="2019" name="Int. J. Syst. Evol. Microbiol.">
        <title>The Global Catalogue of Microorganisms (GCM) 10K type strain sequencing project: providing services to taxonomists for standard genome sequencing and annotation.</title>
        <authorList>
            <consortium name="The Broad Institute Genomics Platform"/>
            <consortium name="The Broad Institute Genome Sequencing Center for Infectious Disease"/>
            <person name="Wu L."/>
            <person name="Ma J."/>
        </authorList>
    </citation>
    <scope>NUCLEOTIDE SEQUENCE [LARGE SCALE GENOMIC DNA]</scope>
    <source>
        <strain evidence="7">NBRC 106310</strain>
    </source>
</reference>
<keyword evidence="7" id="KW-1185">Reference proteome</keyword>
<evidence type="ECO:0000256" key="4">
    <source>
        <dbReference type="SAM" id="MobiDB-lite"/>
    </source>
</evidence>
<dbReference type="PROSITE" id="PS50893">
    <property type="entry name" value="ABC_TRANSPORTER_2"/>
    <property type="match status" value="1"/>
</dbReference>
<keyword evidence="2" id="KW-0547">Nucleotide-binding</keyword>
<proteinExistence type="predicted"/>
<evidence type="ECO:0000256" key="1">
    <source>
        <dbReference type="ARBA" id="ARBA00022448"/>
    </source>
</evidence>
<evidence type="ECO:0000313" key="6">
    <source>
        <dbReference type="EMBL" id="BDZ39143.1"/>
    </source>
</evidence>
<keyword evidence="3" id="KW-0067">ATP-binding</keyword>
<dbReference type="Pfam" id="PF00005">
    <property type="entry name" value="ABC_tran"/>
    <property type="match status" value="1"/>
</dbReference>
<gene>
    <name evidence="6" type="ORF">GCM10025863_17570</name>
</gene>
<organism evidence="6 7">
    <name type="scientific">Microbacterium suwonense</name>
    <dbReference type="NCBI Taxonomy" id="683047"/>
    <lineage>
        <taxon>Bacteria</taxon>
        <taxon>Bacillati</taxon>
        <taxon>Actinomycetota</taxon>
        <taxon>Actinomycetes</taxon>
        <taxon>Micrococcales</taxon>
        <taxon>Microbacteriaceae</taxon>
        <taxon>Microbacterium</taxon>
    </lineage>
</organism>
<dbReference type="InterPro" id="IPR003439">
    <property type="entry name" value="ABC_transporter-like_ATP-bd"/>
</dbReference>
<dbReference type="Gene3D" id="3.40.50.300">
    <property type="entry name" value="P-loop containing nucleotide triphosphate hydrolases"/>
    <property type="match status" value="1"/>
</dbReference>
<dbReference type="InterPro" id="IPR017871">
    <property type="entry name" value="ABC_transporter-like_CS"/>
</dbReference>
<dbReference type="InterPro" id="IPR051120">
    <property type="entry name" value="ABC_AA/LPS_Transport"/>
</dbReference>
<dbReference type="Proteomes" id="UP001321543">
    <property type="component" value="Chromosome"/>
</dbReference>